<evidence type="ECO:0000256" key="1">
    <source>
        <dbReference type="PROSITE-ProRule" id="PRU00110"/>
    </source>
</evidence>
<dbReference type="GO" id="GO:0000160">
    <property type="term" value="P:phosphorelay signal transduction system"/>
    <property type="evidence" value="ECO:0007669"/>
    <property type="project" value="InterPro"/>
</dbReference>
<evidence type="ECO:0000259" key="2">
    <source>
        <dbReference type="PROSITE" id="PS50894"/>
    </source>
</evidence>
<dbReference type="InterPro" id="IPR036641">
    <property type="entry name" value="HPT_dom_sf"/>
</dbReference>
<evidence type="ECO:0000313" key="3">
    <source>
        <dbReference type="EMBL" id="BBO83059.1"/>
    </source>
</evidence>
<protein>
    <recommendedName>
        <fullName evidence="2">HPt domain-containing protein</fullName>
    </recommendedName>
</protein>
<organism evidence="3 4">
    <name type="scientific">Desulfosarcina ovata subsp. sediminis</name>
    <dbReference type="NCBI Taxonomy" id="885957"/>
    <lineage>
        <taxon>Bacteria</taxon>
        <taxon>Pseudomonadati</taxon>
        <taxon>Thermodesulfobacteriota</taxon>
        <taxon>Desulfobacteria</taxon>
        <taxon>Desulfobacterales</taxon>
        <taxon>Desulfosarcinaceae</taxon>
        <taxon>Desulfosarcina</taxon>
    </lineage>
</organism>
<dbReference type="KEGG" id="dov:DSCO28_36250"/>
<sequence length="107" mass="11465">MNLDIKALADDIGLDEADYRELVELFMQTGMADYNQLKAALDEGDAGQVARSAHTISGASGNLGLMQVHEVAKRVEQAANENQMADLPADVATLRGFFDDIARVVAA</sequence>
<feature type="domain" description="HPt" evidence="2">
    <location>
        <begin position="15"/>
        <end position="107"/>
    </location>
</feature>
<dbReference type="SMART" id="SM00073">
    <property type="entry name" value="HPT"/>
    <property type="match status" value="1"/>
</dbReference>
<dbReference type="RefSeq" id="WP_155323352.1">
    <property type="nucleotide sequence ID" value="NZ_AP021876.1"/>
</dbReference>
<dbReference type="Proteomes" id="UP000425960">
    <property type="component" value="Chromosome"/>
</dbReference>
<dbReference type="AlphaFoldDB" id="A0A5K7ZS66"/>
<name>A0A5K7ZS66_9BACT</name>
<dbReference type="Gene3D" id="1.20.120.160">
    <property type="entry name" value="HPT domain"/>
    <property type="match status" value="1"/>
</dbReference>
<gene>
    <name evidence="3" type="ORF">DSCO28_36250</name>
</gene>
<dbReference type="InterPro" id="IPR008207">
    <property type="entry name" value="Sig_transdc_His_kin_Hpt_dom"/>
</dbReference>
<dbReference type="SUPFAM" id="SSF47226">
    <property type="entry name" value="Histidine-containing phosphotransfer domain, HPT domain"/>
    <property type="match status" value="1"/>
</dbReference>
<feature type="modified residue" description="Phosphohistidine" evidence="1">
    <location>
        <position position="54"/>
    </location>
</feature>
<evidence type="ECO:0000313" key="4">
    <source>
        <dbReference type="Proteomes" id="UP000425960"/>
    </source>
</evidence>
<reference evidence="3 4" key="1">
    <citation type="submission" date="2019-11" db="EMBL/GenBank/DDBJ databases">
        <title>Comparative genomics of hydrocarbon-degrading Desulfosarcina strains.</title>
        <authorList>
            <person name="Watanabe M."/>
            <person name="Kojima H."/>
            <person name="Fukui M."/>
        </authorList>
    </citation>
    <scope>NUCLEOTIDE SEQUENCE [LARGE SCALE GENOMIC DNA]</scope>
    <source>
        <strain evidence="3 4">28bB2T</strain>
    </source>
</reference>
<keyword evidence="1" id="KW-0597">Phosphoprotein</keyword>
<accession>A0A5K7ZS66</accession>
<dbReference type="GO" id="GO:0004672">
    <property type="term" value="F:protein kinase activity"/>
    <property type="evidence" value="ECO:0007669"/>
    <property type="project" value="UniProtKB-ARBA"/>
</dbReference>
<dbReference type="EMBL" id="AP021876">
    <property type="protein sequence ID" value="BBO83059.1"/>
    <property type="molecule type" value="Genomic_DNA"/>
</dbReference>
<dbReference type="Pfam" id="PF01627">
    <property type="entry name" value="Hpt"/>
    <property type="match status" value="1"/>
</dbReference>
<proteinExistence type="predicted"/>
<dbReference type="PROSITE" id="PS50894">
    <property type="entry name" value="HPT"/>
    <property type="match status" value="1"/>
</dbReference>